<dbReference type="VEuPathDB" id="FungiDB:GGTG_06984"/>
<sequence length="59" mass="6591">MRNFAAPRDWELGGLDFTPTTLDHYCSPGVTLMSPECGSGEVDKAPKLLIYWFMPRVAT</sequence>
<dbReference type="EMBL" id="GL385397">
    <property type="protein sequence ID" value="EJT77070.1"/>
    <property type="molecule type" value="Genomic_DNA"/>
</dbReference>
<reference evidence="2" key="5">
    <citation type="submission" date="2018-04" db="UniProtKB">
        <authorList>
            <consortium name="EnsemblFungi"/>
        </authorList>
    </citation>
    <scope>IDENTIFICATION</scope>
    <source>
        <strain evidence="2">R3-111a-1</strain>
    </source>
</reference>
<reference evidence="1" key="2">
    <citation type="submission" date="2010-07" db="EMBL/GenBank/DDBJ databases">
        <authorList>
            <consortium name="The Broad Institute Genome Sequencing Platform"/>
            <consortium name="Broad Institute Genome Sequencing Center for Infectious Disease"/>
            <person name="Ma L.-J."/>
            <person name="Dead R."/>
            <person name="Young S."/>
            <person name="Zeng Q."/>
            <person name="Koehrsen M."/>
            <person name="Alvarado L."/>
            <person name="Berlin A."/>
            <person name="Chapman S.B."/>
            <person name="Chen Z."/>
            <person name="Freedman E."/>
            <person name="Gellesch M."/>
            <person name="Goldberg J."/>
            <person name="Griggs A."/>
            <person name="Gujja S."/>
            <person name="Heilman E.R."/>
            <person name="Heiman D."/>
            <person name="Hepburn T."/>
            <person name="Howarth C."/>
            <person name="Jen D."/>
            <person name="Larson L."/>
            <person name="Mehta T."/>
            <person name="Neiman D."/>
            <person name="Pearson M."/>
            <person name="Roberts A."/>
            <person name="Saif S."/>
            <person name="Shea T."/>
            <person name="Shenoy N."/>
            <person name="Sisk P."/>
            <person name="Stolte C."/>
            <person name="Sykes S."/>
            <person name="Walk T."/>
            <person name="White J."/>
            <person name="Yandava C."/>
            <person name="Haas B."/>
            <person name="Nusbaum C."/>
            <person name="Birren B."/>
        </authorList>
    </citation>
    <scope>NUCLEOTIDE SEQUENCE</scope>
    <source>
        <strain evidence="1">R3-111a-1</strain>
    </source>
</reference>
<dbReference type="AlphaFoldDB" id="J3P0D7"/>
<dbReference type="EnsemblFungi" id="EJT77070">
    <property type="protein sequence ID" value="EJT77070"/>
    <property type="gene ID" value="GGTG_06984"/>
</dbReference>
<reference evidence="2" key="4">
    <citation type="journal article" date="2015" name="G3 (Bethesda)">
        <title>Genome sequences of three phytopathogenic species of the Magnaporthaceae family of fungi.</title>
        <authorList>
            <person name="Okagaki L.H."/>
            <person name="Nunes C.C."/>
            <person name="Sailsbery J."/>
            <person name="Clay B."/>
            <person name="Brown D."/>
            <person name="John T."/>
            <person name="Oh Y."/>
            <person name="Young N."/>
            <person name="Fitzgerald M."/>
            <person name="Haas B.J."/>
            <person name="Zeng Q."/>
            <person name="Young S."/>
            <person name="Adiconis X."/>
            <person name="Fan L."/>
            <person name="Levin J.Z."/>
            <person name="Mitchell T.K."/>
            <person name="Okubara P.A."/>
            <person name="Farman M.L."/>
            <person name="Kohn L.M."/>
            <person name="Birren B."/>
            <person name="Ma L.-J."/>
            <person name="Dean R.A."/>
        </authorList>
    </citation>
    <scope>NUCLEOTIDE SEQUENCE</scope>
    <source>
        <strain evidence="2">R3-111a-1</strain>
    </source>
</reference>
<reference evidence="1" key="3">
    <citation type="submission" date="2010-09" db="EMBL/GenBank/DDBJ databases">
        <title>Annotation of Gaeumannomyces graminis var. tritici R3-111a-1.</title>
        <authorList>
            <consortium name="The Broad Institute Genome Sequencing Platform"/>
            <person name="Ma L.-J."/>
            <person name="Dead R."/>
            <person name="Young S.K."/>
            <person name="Zeng Q."/>
            <person name="Gargeya S."/>
            <person name="Fitzgerald M."/>
            <person name="Haas B."/>
            <person name="Abouelleil A."/>
            <person name="Alvarado L."/>
            <person name="Arachchi H.M."/>
            <person name="Berlin A."/>
            <person name="Brown A."/>
            <person name="Chapman S.B."/>
            <person name="Chen Z."/>
            <person name="Dunbar C."/>
            <person name="Freedman E."/>
            <person name="Gearin G."/>
            <person name="Gellesch M."/>
            <person name="Goldberg J."/>
            <person name="Griggs A."/>
            <person name="Gujja S."/>
            <person name="Heiman D."/>
            <person name="Howarth C."/>
            <person name="Larson L."/>
            <person name="Lui A."/>
            <person name="MacDonald P.J.P."/>
            <person name="Mehta T."/>
            <person name="Montmayeur A."/>
            <person name="Murphy C."/>
            <person name="Neiman D."/>
            <person name="Pearson M."/>
            <person name="Priest M."/>
            <person name="Roberts A."/>
            <person name="Saif S."/>
            <person name="Shea T."/>
            <person name="Shenoy N."/>
            <person name="Sisk P."/>
            <person name="Stolte C."/>
            <person name="Sykes S."/>
            <person name="Yandava C."/>
            <person name="Wortman J."/>
            <person name="Nusbaum C."/>
            <person name="Birren B."/>
        </authorList>
    </citation>
    <scope>NUCLEOTIDE SEQUENCE</scope>
    <source>
        <strain evidence="1">R3-111a-1</strain>
    </source>
</reference>
<evidence type="ECO:0000313" key="1">
    <source>
        <dbReference type="EMBL" id="EJT77070.1"/>
    </source>
</evidence>
<proteinExistence type="predicted"/>
<organism evidence="1">
    <name type="scientific">Gaeumannomyces tritici (strain R3-111a-1)</name>
    <name type="common">Wheat and barley take-all root rot fungus</name>
    <name type="synonym">Gaeumannomyces graminis var. tritici</name>
    <dbReference type="NCBI Taxonomy" id="644352"/>
    <lineage>
        <taxon>Eukaryota</taxon>
        <taxon>Fungi</taxon>
        <taxon>Dikarya</taxon>
        <taxon>Ascomycota</taxon>
        <taxon>Pezizomycotina</taxon>
        <taxon>Sordariomycetes</taxon>
        <taxon>Sordariomycetidae</taxon>
        <taxon>Magnaporthales</taxon>
        <taxon>Magnaporthaceae</taxon>
        <taxon>Gaeumannomyces</taxon>
    </lineage>
</organism>
<keyword evidence="3" id="KW-1185">Reference proteome</keyword>
<evidence type="ECO:0000313" key="2">
    <source>
        <dbReference type="EnsemblFungi" id="EJT77070"/>
    </source>
</evidence>
<gene>
    <name evidence="2" type="primary">20347442</name>
    <name evidence="1" type="ORF">GGTG_06984</name>
</gene>
<protein>
    <submittedName>
        <fullName evidence="1 2">Uncharacterized protein</fullName>
    </submittedName>
</protein>
<dbReference type="RefSeq" id="XP_009223070.1">
    <property type="nucleotide sequence ID" value="XM_009224806.1"/>
</dbReference>
<name>J3P0D7_GAET3</name>
<dbReference type="HOGENOM" id="CLU_2960908_0_0_1"/>
<dbReference type="Proteomes" id="UP000006039">
    <property type="component" value="Unassembled WGS sequence"/>
</dbReference>
<accession>J3P0D7</accession>
<dbReference type="GeneID" id="20347442"/>
<evidence type="ECO:0000313" key="3">
    <source>
        <dbReference type="Proteomes" id="UP000006039"/>
    </source>
</evidence>
<reference evidence="3" key="1">
    <citation type="submission" date="2010-07" db="EMBL/GenBank/DDBJ databases">
        <title>The genome sequence of Gaeumannomyces graminis var. tritici strain R3-111a-1.</title>
        <authorList>
            <consortium name="The Broad Institute Genome Sequencing Platform"/>
            <person name="Ma L.-J."/>
            <person name="Dead R."/>
            <person name="Young S."/>
            <person name="Zeng Q."/>
            <person name="Koehrsen M."/>
            <person name="Alvarado L."/>
            <person name="Berlin A."/>
            <person name="Chapman S.B."/>
            <person name="Chen Z."/>
            <person name="Freedman E."/>
            <person name="Gellesch M."/>
            <person name="Goldberg J."/>
            <person name="Griggs A."/>
            <person name="Gujja S."/>
            <person name="Heilman E.R."/>
            <person name="Heiman D."/>
            <person name="Hepburn T."/>
            <person name="Howarth C."/>
            <person name="Jen D."/>
            <person name="Larson L."/>
            <person name="Mehta T."/>
            <person name="Neiman D."/>
            <person name="Pearson M."/>
            <person name="Roberts A."/>
            <person name="Saif S."/>
            <person name="Shea T."/>
            <person name="Shenoy N."/>
            <person name="Sisk P."/>
            <person name="Stolte C."/>
            <person name="Sykes S."/>
            <person name="Walk T."/>
            <person name="White J."/>
            <person name="Yandava C."/>
            <person name="Haas B."/>
            <person name="Nusbaum C."/>
            <person name="Birren B."/>
        </authorList>
    </citation>
    <scope>NUCLEOTIDE SEQUENCE [LARGE SCALE GENOMIC DNA]</scope>
    <source>
        <strain evidence="3">R3-111a-1</strain>
    </source>
</reference>